<name>A0A1G2MRV1_9BACT</name>
<proteinExistence type="predicted"/>
<evidence type="ECO:0000313" key="2">
    <source>
        <dbReference type="EMBL" id="OHA26595.1"/>
    </source>
</evidence>
<dbReference type="Proteomes" id="UP000177943">
    <property type="component" value="Unassembled WGS sequence"/>
</dbReference>
<comment type="caution">
    <text evidence="2">The sequence shown here is derived from an EMBL/GenBank/DDBJ whole genome shotgun (WGS) entry which is preliminary data.</text>
</comment>
<organism evidence="2 3">
    <name type="scientific">Candidatus Taylorbacteria bacterium RIFCSPHIGHO2_02_FULL_45_35</name>
    <dbReference type="NCBI Taxonomy" id="1802311"/>
    <lineage>
        <taxon>Bacteria</taxon>
        <taxon>Candidatus Tayloriibacteriota</taxon>
    </lineage>
</organism>
<dbReference type="Gene3D" id="3.40.50.150">
    <property type="entry name" value="Vaccinia Virus protein VP39"/>
    <property type="match status" value="1"/>
</dbReference>
<accession>A0A1G2MRV1</accession>
<protein>
    <recommendedName>
        <fullName evidence="1">Methyltransferase type 11 domain-containing protein</fullName>
    </recommendedName>
</protein>
<dbReference type="CDD" id="cd02440">
    <property type="entry name" value="AdoMet_MTases"/>
    <property type="match status" value="1"/>
</dbReference>
<gene>
    <name evidence="2" type="ORF">A3D56_03140</name>
</gene>
<reference evidence="2 3" key="1">
    <citation type="journal article" date="2016" name="Nat. Commun.">
        <title>Thousands of microbial genomes shed light on interconnected biogeochemical processes in an aquifer system.</title>
        <authorList>
            <person name="Anantharaman K."/>
            <person name="Brown C.T."/>
            <person name="Hug L.A."/>
            <person name="Sharon I."/>
            <person name="Castelle C.J."/>
            <person name="Probst A.J."/>
            <person name="Thomas B.C."/>
            <person name="Singh A."/>
            <person name="Wilkins M.J."/>
            <person name="Karaoz U."/>
            <person name="Brodie E.L."/>
            <person name="Williams K.H."/>
            <person name="Hubbard S.S."/>
            <person name="Banfield J.F."/>
        </authorList>
    </citation>
    <scope>NUCLEOTIDE SEQUENCE [LARGE SCALE GENOMIC DNA]</scope>
</reference>
<sequence length="277" mass="32033">MKKKSPYKFYYNVLRQALGQALSPNKHKVRSEDFVKAEYAKNYTRETNDDFMHKTYDVFINGTKALYPVIEYKKILLEMFARKLSSFAPKSLLELGSGRGFNILTLALLCPHIHTFRGIELTSEGVAMAKQNFANPPFEILTHLTGLSKEEITKRLSGRDIDFVEGSIRSLPFPSNSFDAVFSNSVIEQIPRDYQIVFSEAARVCRTVGVWSEPFFEAQNHHPFKLLYLRNIDYFRASYKEVEKAPWRIFQFETPAIQKYIFNTGFLTCTKNTNDQS</sequence>
<dbReference type="InterPro" id="IPR013216">
    <property type="entry name" value="Methyltransf_11"/>
</dbReference>
<feature type="domain" description="Methyltransferase type 11" evidence="1">
    <location>
        <begin position="93"/>
        <end position="209"/>
    </location>
</feature>
<dbReference type="AlphaFoldDB" id="A0A1G2MRV1"/>
<dbReference type="GO" id="GO:0008757">
    <property type="term" value="F:S-adenosylmethionine-dependent methyltransferase activity"/>
    <property type="evidence" value="ECO:0007669"/>
    <property type="project" value="InterPro"/>
</dbReference>
<dbReference type="EMBL" id="MHRP01000030">
    <property type="protein sequence ID" value="OHA26595.1"/>
    <property type="molecule type" value="Genomic_DNA"/>
</dbReference>
<dbReference type="Pfam" id="PF08241">
    <property type="entry name" value="Methyltransf_11"/>
    <property type="match status" value="1"/>
</dbReference>
<evidence type="ECO:0000259" key="1">
    <source>
        <dbReference type="Pfam" id="PF08241"/>
    </source>
</evidence>
<evidence type="ECO:0000313" key="3">
    <source>
        <dbReference type="Proteomes" id="UP000177943"/>
    </source>
</evidence>
<dbReference type="SUPFAM" id="SSF53335">
    <property type="entry name" value="S-adenosyl-L-methionine-dependent methyltransferases"/>
    <property type="match status" value="1"/>
</dbReference>
<dbReference type="InterPro" id="IPR029063">
    <property type="entry name" value="SAM-dependent_MTases_sf"/>
</dbReference>